<evidence type="ECO:0000313" key="2">
    <source>
        <dbReference type="EMBL" id="TWW53017.1"/>
    </source>
</evidence>
<accession>A0A5C6MHX6</accession>
<evidence type="ECO:0000256" key="1">
    <source>
        <dbReference type="SAM" id="MobiDB-lite"/>
    </source>
</evidence>
<dbReference type="EMBL" id="RHFK02000843">
    <property type="protein sequence ID" value="TWW53017.1"/>
    <property type="molecule type" value="Genomic_DNA"/>
</dbReference>
<comment type="caution">
    <text evidence="2">The sequence shown here is derived from an EMBL/GenBank/DDBJ whole genome shotgun (WGS) entry which is preliminary data.</text>
</comment>
<organism evidence="2 3">
    <name type="scientific">Takifugu flavidus</name>
    <name type="common">sansaifugu</name>
    <dbReference type="NCBI Taxonomy" id="433684"/>
    <lineage>
        <taxon>Eukaryota</taxon>
        <taxon>Metazoa</taxon>
        <taxon>Chordata</taxon>
        <taxon>Craniata</taxon>
        <taxon>Vertebrata</taxon>
        <taxon>Euteleostomi</taxon>
        <taxon>Actinopterygii</taxon>
        <taxon>Neopterygii</taxon>
        <taxon>Teleostei</taxon>
        <taxon>Neoteleostei</taxon>
        <taxon>Acanthomorphata</taxon>
        <taxon>Eupercaria</taxon>
        <taxon>Tetraodontiformes</taxon>
        <taxon>Tetradontoidea</taxon>
        <taxon>Tetraodontidae</taxon>
        <taxon>Takifugu</taxon>
    </lineage>
</organism>
<sequence>MSVVPGSAKQEVCGYTGAGETDCWLPVVPVKVKSRNSGRSIETYAFMDPGSTAMFCTADLRKKLNEKGKLTRISLSTMGERQRRRTKVDHQLSAHGFGGV</sequence>
<dbReference type="Proteomes" id="UP000324091">
    <property type="component" value="Unassembled WGS sequence"/>
</dbReference>
<dbReference type="PANTHER" id="PTHR47331">
    <property type="entry name" value="PHD-TYPE DOMAIN-CONTAINING PROTEIN"/>
    <property type="match status" value="1"/>
</dbReference>
<keyword evidence="3" id="KW-1185">Reference proteome</keyword>
<proteinExistence type="predicted"/>
<reference evidence="2 3" key="1">
    <citation type="submission" date="2019-04" db="EMBL/GenBank/DDBJ databases">
        <title>Chromosome genome assembly for Takifugu flavidus.</title>
        <authorList>
            <person name="Xiao S."/>
        </authorList>
    </citation>
    <scope>NUCLEOTIDE SEQUENCE [LARGE SCALE GENOMIC DNA]</scope>
    <source>
        <strain evidence="2">HTHZ2018</strain>
        <tissue evidence="2">Muscle</tissue>
    </source>
</reference>
<dbReference type="AlphaFoldDB" id="A0A5C6MHX6"/>
<feature type="region of interest" description="Disordered" evidence="1">
    <location>
        <begin position="77"/>
        <end position="100"/>
    </location>
</feature>
<evidence type="ECO:0000313" key="3">
    <source>
        <dbReference type="Proteomes" id="UP000324091"/>
    </source>
</evidence>
<dbReference type="PANTHER" id="PTHR47331:SF3">
    <property type="match status" value="1"/>
</dbReference>
<name>A0A5C6MHX6_9TELE</name>
<gene>
    <name evidence="2" type="ORF">D4764_0292650</name>
</gene>
<protein>
    <submittedName>
        <fullName evidence="2">Uncharacterized protein</fullName>
    </submittedName>
</protein>